<organism evidence="2 3">
    <name type="scientific">Pyrodictium abyssi</name>
    <dbReference type="NCBI Taxonomy" id="54256"/>
    <lineage>
        <taxon>Archaea</taxon>
        <taxon>Thermoproteota</taxon>
        <taxon>Thermoprotei</taxon>
        <taxon>Desulfurococcales</taxon>
        <taxon>Pyrodictiaceae</taxon>
        <taxon>Pyrodictium</taxon>
    </lineage>
</organism>
<dbReference type="Pfam" id="PF01882">
    <property type="entry name" value="DUF58"/>
    <property type="match status" value="1"/>
</dbReference>
<protein>
    <recommendedName>
        <fullName evidence="1">DUF58 domain-containing protein</fullName>
    </recommendedName>
</protein>
<reference evidence="2 3" key="1">
    <citation type="submission" date="2023-09" db="EMBL/GenBank/DDBJ databases">
        <title>Pyrofollis japonicus gen. nov. sp. nov., a novel member of the family Pyrodictiaceae isolated from the Iheya North hydrothermal field.</title>
        <authorList>
            <person name="Miyazaki U."/>
            <person name="Sanari M."/>
            <person name="Tame A."/>
            <person name="Kitajima M."/>
            <person name="Okamoto A."/>
            <person name="Sawayama S."/>
            <person name="Miyazaki J."/>
            <person name="Takai K."/>
            <person name="Nakagawa S."/>
        </authorList>
    </citation>
    <scope>NUCLEOTIDE SEQUENCE [LARGE SCALE GENOMIC DNA]</scope>
    <source>
        <strain evidence="2 3">AV2</strain>
    </source>
</reference>
<accession>A0ABN6ZJM3</accession>
<dbReference type="PANTHER" id="PTHR34351">
    <property type="entry name" value="SLR1927 PROTEIN-RELATED"/>
    <property type="match status" value="1"/>
</dbReference>
<dbReference type="Proteomes" id="UP001341135">
    <property type="component" value="Chromosome"/>
</dbReference>
<evidence type="ECO:0000259" key="1">
    <source>
        <dbReference type="Pfam" id="PF01882"/>
    </source>
</evidence>
<dbReference type="GeneID" id="89288047"/>
<dbReference type="EMBL" id="AP028907">
    <property type="protein sequence ID" value="BES80456.1"/>
    <property type="molecule type" value="Genomic_DNA"/>
</dbReference>
<evidence type="ECO:0000313" key="2">
    <source>
        <dbReference type="EMBL" id="BES80456.1"/>
    </source>
</evidence>
<gene>
    <name evidence="2" type="ORF">PABY_00230</name>
</gene>
<dbReference type="InterPro" id="IPR002881">
    <property type="entry name" value="DUF58"/>
</dbReference>
<evidence type="ECO:0000313" key="3">
    <source>
        <dbReference type="Proteomes" id="UP001341135"/>
    </source>
</evidence>
<feature type="domain" description="DUF58" evidence="1">
    <location>
        <begin position="204"/>
        <end position="330"/>
    </location>
</feature>
<name>A0ABN6ZJM3_9CREN</name>
<keyword evidence="3" id="KW-1185">Reference proteome</keyword>
<dbReference type="PANTHER" id="PTHR34351:SF1">
    <property type="entry name" value="SLR1927 PROTEIN"/>
    <property type="match status" value="1"/>
</dbReference>
<sequence length="394" mass="40489">MDAVASVRATPKGLAVLFAAAQLALLATAVESRVVVATLLALLSLAAASYADARRASRVLAGARVSRSASPSPAVEGTPVGVRVEVEGLGGLDYVLVEEEPLTRALDPAPRGPLLLPVEGGRAQGGGYTVRLGPGLSVSGHVVLGYLDPLGLFAARLRVYAPLAVPVYPAIDRSLAGVPGSGVGYSGGSTRRWEGPGMDLHWLRDYAPGDDPRRIAWRATARTGRLLVRVDEAEQEPRLHIFVDLTRGMWRGRAGEAPADTAMRLAASLAYAARRLGGLLGYTVYTGAAAATVPPGRAADTLPALLARLSSVNPLDTLPPSPAARLVLAEAAEAARAGGALLVAILGGDLCRAVFSGRPGLPRHTVVLVGPVESGCTEELRAGGYAHTVVGGTG</sequence>
<dbReference type="RefSeq" id="WP_338250717.1">
    <property type="nucleotide sequence ID" value="NZ_AP028907.1"/>
</dbReference>
<proteinExistence type="predicted"/>